<name>A0ABW1NG12_9ACTN</name>
<protein>
    <submittedName>
        <fullName evidence="2">Uncharacterized protein</fullName>
    </submittedName>
</protein>
<organism evidence="2 3">
    <name type="scientific">Sphaerisporangium aureirubrum</name>
    <dbReference type="NCBI Taxonomy" id="1544736"/>
    <lineage>
        <taxon>Bacteria</taxon>
        <taxon>Bacillati</taxon>
        <taxon>Actinomycetota</taxon>
        <taxon>Actinomycetes</taxon>
        <taxon>Streptosporangiales</taxon>
        <taxon>Streptosporangiaceae</taxon>
        <taxon>Sphaerisporangium</taxon>
    </lineage>
</organism>
<gene>
    <name evidence="2" type="ORF">ACFP1K_10855</name>
</gene>
<sequence>MTGPDAWLPIAISGAALAVSCVSAFISYLSYRASGSRVEIQSHRWGYRGEERWLQIKLANQGRAEVAIEGAWANWLGSSVSNLPYQLKGGASHSLIFRGVLPPAQYARGPLVIQVGLGNGRTILKRINFKDNDLMPIKQANVITGEFEVEEV</sequence>
<dbReference type="Proteomes" id="UP001596137">
    <property type="component" value="Unassembled WGS sequence"/>
</dbReference>
<keyword evidence="3" id="KW-1185">Reference proteome</keyword>
<feature type="transmembrane region" description="Helical" evidence="1">
    <location>
        <begin position="6"/>
        <end position="31"/>
    </location>
</feature>
<evidence type="ECO:0000313" key="3">
    <source>
        <dbReference type="Proteomes" id="UP001596137"/>
    </source>
</evidence>
<reference evidence="3" key="1">
    <citation type="journal article" date="2019" name="Int. J. Syst. Evol. Microbiol.">
        <title>The Global Catalogue of Microorganisms (GCM) 10K type strain sequencing project: providing services to taxonomists for standard genome sequencing and annotation.</title>
        <authorList>
            <consortium name="The Broad Institute Genomics Platform"/>
            <consortium name="The Broad Institute Genome Sequencing Center for Infectious Disease"/>
            <person name="Wu L."/>
            <person name="Ma J."/>
        </authorList>
    </citation>
    <scope>NUCLEOTIDE SEQUENCE [LARGE SCALE GENOMIC DNA]</scope>
    <source>
        <strain evidence="3">JCM 30346</strain>
    </source>
</reference>
<evidence type="ECO:0000256" key="1">
    <source>
        <dbReference type="SAM" id="Phobius"/>
    </source>
</evidence>
<evidence type="ECO:0000313" key="2">
    <source>
        <dbReference type="EMBL" id="MFC6081662.1"/>
    </source>
</evidence>
<keyword evidence="1" id="KW-0812">Transmembrane</keyword>
<dbReference type="RefSeq" id="WP_380750045.1">
    <property type="nucleotide sequence ID" value="NZ_JBHSRF010000011.1"/>
</dbReference>
<keyword evidence="1" id="KW-0472">Membrane</keyword>
<proteinExistence type="predicted"/>
<keyword evidence="1" id="KW-1133">Transmembrane helix</keyword>
<dbReference type="EMBL" id="JBHSRF010000011">
    <property type="protein sequence ID" value="MFC6081662.1"/>
    <property type="molecule type" value="Genomic_DNA"/>
</dbReference>
<comment type="caution">
    <text evidence="2">The sequence shown here is derived from an EMBL/GenBank/DDBJ whole genome shotgun (WGS) entry which is preliminary data.</text>
</comment>
<accession>A0ABW1NG12</accession>